<keyword evidence="3" id="KW-1185">Reference proteome</keyword>
<organism evidence="2 3">
    <name type="scientific">Pseudovirgaria hyperparasitica</name>
    <dbReference type="NCBI Taxonomy" id="470096"/>
    <lineage>
        <taxon>Eukaryota</taxon>
        <taxon>Fungi</taxon>
        <taxon>Dikarya</taxon>
        <taxon>Ascomycota</taxon>
        <taxon>Pezizomycotina</taxon>
        <taxon>Dothideomycetes</taxon>
        <taxon>Dothideomycetes incertae sedis</taxon>
        <taxon>Acrospermales</taxon>
        <taxon>Acrospermaceae</taxon>
        <taxon>Pseudovirgaria</taxon>
    </lineage>
</organism>
<evidence type="ECO:0000256" key="1">
    <source>
        <dbReference type="SAM" id="MobiDB-lite"/>
    </source>
</evidence>
<protein>
    <submittedName>
        <fullName evidence="2">Uncharacterized protein</fullName>
    </submittedName>
</protein>
<sequence>MTSHFKCQEQQQQQQQQQQQHGCLPTSRASFTSGRPYRVNPHAPKSSSTATPTLIITTHLDPTLITRKLSSWALAQAP</sequence>
<feature type="compositionally biased region" description="Polar residues" evidence="1">
    <location>
        <begin position="45"/>
        <end position="54"/>
    </location>
</feature>
<dbReference type="Proteomes" id="UP000799437">
    <property type="component" value="Unassembled WGS sequence"/>
</dbReference>
<dbReference type="GeneID" id="54484082"/>
<evidence type="ECO:0000313" key="2">
    <source>
        <dbReference type="EMBL" id="KAF2762807.1"/>
    </source>
</evidence>
<dbReference type="EMBL" id="ML996565">
    <property type="protein sequence ID" value="KAF2762807.1"/>
    <property type="molecule type" value="Genomic_DNA"/>
</dbReference>
<gene>
    <name evidence="2" type="ORF">EJ05DRAFT_471767</name>
</gene>
<feature type="non-terminal residue" evidence="2">
    <location>
        <position position="1"/>
    </location>
</feature>
<proteinExistence type="predicted"/>
<feature type="compositionally biased region" description="Low complexity" evidence="1">
    <location>
        <begin position="8"/>
        <end position="20"/>
    </location>
</feature>
<dbReference type="AlphaFoldDB" id="A0A6A6WKV3"/>
<accession>A0A6A6WKV3</accession>
<name>A0A6A6WKV3_9PEZI</name>
<feature type="region of interest" description="Disordered" evidence="1">
    <location>
        <begin position="1"/>
        <end position="54"/>
    </location>
</feature>
<reference evidence="2" key="1">
    <citation type="journal article" date="2020" name="Stud. Mycol.">
        <title>101 Dothideomycetes genomes: a test case for predicting lifestyles and emergence of pathogens.</title>
        <authorList>
            <person name="Haridas S."/>
            <person name="Albert R."/>
            <person name="Binder M."/>
            <person name="Bloem J."/>
            <person name="Labutti K."/>
            <person name="Salamov A."/>
            <person name="Andreopoulos B."/>
            <person name="Baker S."/>
            <person name="Barry K."/>
            <person name="Bills G."/>
            <person name="Bluhm B."/>
            <person name="Cannon C."/>
            <person name="Castanera R."/>
            <person name="Culley D."/>
            <person name="Daum C."/>
            <person name="Ezra D."/>
            <person name="Gonzalez J."/>
            <person name="Henrissat B."/>
            <person name="Kuo A."/>
            <person name="Liang C."/>
            <person name="Lipzen A."/>
            <person name="Lutzoni F."/>
            <person name="Magnuson J."/>
            <person name="Mondo S."/>
            <person name="Nolan M."/>
            <person name="Ohm R."/>
            <person name="Pangilinan J."/>
            <person name="Park H.-J."/>
            <person name="Ramirez L."/>
            <person name="Alfaro M."/>
            <person name="Sun H."/>
            <person name="Tritt A."/>
            <person name="Yoshinaga Y."/>
            <person name="Zwiers L.-H."/>
            <person name="Turgeon B."/>
            <person name="Goodwin S."/>
            <person name="Spatafora J."/>
            <person name="Crous P."/>
            <person name="Grigoriev I."/>
        </authorList>
    </citation>
    <scope>NUCLEOTIDE SEQUENCE</scope>
    <source>
        <strain evidence="2">CBS 121739</strain>
    </source>
</reference>
<evidence type="ECO:0000313" key="3">
    <source>
        <dbReference type="Proteomes" id="UP000799437"/>
    </source>
</evidence>
<dbReference type="RefSeq" id="XP_033605258.1">
    <property type="nucleotide sequence ID" value="XM_033743028.1"/>
</dbReference>